<reference evidence="1" key="1">
    <citation type="journal article" date="2023" name="Comput. Struct. Biotechnol. J.">
        <title>Discovery of a novel marine Bacteroidetes with a rich repertoire of carbohydrate-active enzymes.</title>
        <authorList>
            <person name="Chen B."/>
            <person name="Liu G."/>
            <person name="Chen Q."/>
            <person name="Wang H."/>
            <person name="Liu L."/>
            <person name="Tang K."/>
        </authorList>
    </citation>
    <scope>NUCLEOTIDE SEQUENCE</scope>
    <source>
        <strain evidence="1">TK19036</strain>
    </source>
</reference>
<reference evidence="1" key="2">
    <citation type="journal article" date="2024" name="Antonie Van Leeuwenhoek">
        <title>Roseihalotalea indica gen. nov., sp. nov., a halophilic Bacteroidetes from mesopelagic Southwest Indian Ocean with higher carbohydrate metabolic potential.</title>
        <authorList>
            <person name="Chen B."/>
            <person name="Zhang M."/>
            <person name="Lin D."/>
            <person name="Ye J."/>
            <person name="Tang K."/>
        </authorList>
    </citation>
    <scope>NUCLEOTIDE SEQUENCE</scope>
    <source>
        <strain evidence="1">TK19036</strain>
    </source>
</reference>
<organism evidence="1">
    <name type="scientific">Roseihalotalea indica</name>
    <dbReference type="NCBI Taxonomy" id="2867963"/>
    <lineage>
        <taxon>Bacteria</taxon>
        <taxon>Pseudomonadati</taxon>
        <taxon>Bacteroidota</taxon>
        <taxon>Cytophagia</taxon>
        <taxon>Cytophagales</taxon>
        <taxon>Catalimonadaceae</taxon>
        <taxon>Roseihalotalea</taxon>
    </lineage>
</organism>
<gene>
    <name evidence="1" type="ORF">K4G66_22240</name>
</gene>
<dbReference type="AlphaFoldDB" id="A0AA49GM47"/>
<name>A0AA49GM47_9BACT</name>
<accession>A0AA49GM47</accession>
<dbReference type="InterPro" id="IPR010272">
    <property type="entry name" value="T6SS_TssF"/>
</dbReference>
<protein>
    <submittedName>
        <fullName evidence="1">Type VI secretion system baseplate subunit TssF</fullName>
    </submittedName>
</protein>
<proteinExistence type="predicted"/>
<dbReference type="EMBL" id="CP120682">
    <property type="protein sequence ID" value="WKN35100.1"/>
    <property type="molecule type" value="Genomic_DNA"/>
</dbReference>
<sequence>MLQSSENQFQSDKVKQRLLKTAAELWDYDETEMEGLDPLVDLLFGACAVQFEKTARELHQSKTRVLKQLASLLLPEALIIPTPAHAVMHAKPVEATHIITCKDQFLTPQEVMNPEDLTKPDTKNVYFSPALNTTLVNGQVQYVAFDQKLIQLNGVLQREPLLRSSDASRSLSAHSLWLGVSLPPSPKKLDELPFYFDWKNQPDAQYYRTLLPSAQWYAQGKLLDVRSGYSHTKISQKGHAADWRDELPNISDALEQQTLQAYQNSFITVQDPALLTAREPYPSSFREVFDAEKLAALQKPLLWIEVRFPQLMPPEVLSNTVCAINCFPVLNRKLQSSNRPYRINKLLNIIPLTTDDYFLAMRKVTTDHGNVFRNVPFQRFKTMEPNTYAVRQEGVGRFDQRNATEFSNYLLDLIRDENAAFEALGGSRVVQDIKAVRQYISRLERQVAANSSHQDVQHYLALNAEKDENIWVEFWSTLGTLANRIASGTKLQPVNSTDFQSNDLLLVTSSYGGRDKPSDAEKIHAFRSALLSRDRFVTEEDIKAACYARLGDLIASVTFRKGVRVLPRSNQALERTLDVMIQLSSRASLTPDELESTKRDLHQYITQRSSTVLPIQIVITSG</sequence>
<evidence type="ECO:0000313" key="1">
    <source>
        <dbReference type="EMBL" id="WKN35100.1"/>
    </source>
</evidence>
<dbReference type="Pfam" id="PF05947">
    <property type="entry name" value="T6SS_TssF"/>
    <property type="match status" value="1"/>
</dbReference>